<evidence type="ECO:0000256" key="3">
    <source>
        <dbReference type="ARBA" id="ARBA00022490"/>
    </source>
</evidence>
<name>K7EDD9_ORNAN</name>
<dbReference type="GO" id="GO:0034451">
    <property type="term" value="C:centriolar satellite"/>
    <property type="evidence" value="ECO:0007669"/>
    <property type="project" value="UniProtKB-SubCell"/>
</dbReference>
<evidence type="ECO:0000256" key="6">
    <source>
        <dbReference type="SAM" id="Coils"/>
    </source>
</evidence>
<evidence type="ECO:0000256" key="5">
    <source>
        <dbReference type="ARBA" id="ARBA00047022"/>
    </source>
</evidence>
<keyword evidence="3" id="KW-0963">Cytoplasm</keyword>
<accession>K7EDD9</accession>
<gene>
    <name evidence="9" type="primary">CEP63</name>
</gene>
<dbReference type="PANTHER" id="PTHR18875">
    <property type="entry name" value="SARCOMA ANTIGEN NY-SAR-24/CYTOSKELETAL PROTEIN SOJO"/>
    <property type="match status" value="1"/>
</dbReference>
<comment type="subunit">
    <text evidence="5">Interacts with CEP152 and CDK1; these interactions recruit both ligands to centrosomes. Interacts with CDK2, CDK5RAP2, WDR62, CEP90, KIAA0753/moonraker and CCDC14. CEP63, CDK5RAP2, CEP152, WDR62 are proposed to form a stepwise assembled complex at the centrosome forming a ring near parental centrioles. Interacts with CCDC57; the interaction is required for their location to proximal end of centrioles. Interacts with FXR1; promoting its stabilization.</text>
</comment>
<reference evidence="9" key="2">
    <citation type="submission" date="2025-08" db="UniProtKB">
        <authorList>
            <consortium name="Ensembl"/>
        </authorList>
    </citation>
    <scope>IDENTIFICATION</scope>
    <source>
        <strain evidence="9">Glennie</strain>
    </source>
</reference>
<reference evidence="9" key="3">
    <citation type="submission" date="2025-09" db="UniProtKB">
        <authorList>
            <consortium name="Ensembl"/>
        </authorList>
    </citation>
    <scope>IDENTIFICATION</scope>
    <source>
        <strain evidence="9">Glennie</strain>
    </source>
</reference>
<dbReference type="GO" id="GO:0007099">
    <property type="term" value="P:centriole replication"/>
    <property type="evidence" value="ECO:0000318"/>
    <property type="project" value="GO_Central"/>
</dbReference>
<dbReference type="GeneTree" id="ENSGT00940000153190"/>
<dbReference type="Proteomes" id="UP000002279">
    <property type="component" value="Chromosome 1"/>
</dbReference>
<organism evidence="9 10">
    <name type="scientific">Ornithorhynchus anatinus</name>
    <name type="common">Duckbill platypus</name>
    <dbReference type="NCBI Taxonomy" id="9258"/>
    <lineage>
        <taxon>Eukaryota</taxon>
        <taxon>Metazoa</taxon>
        <taxon>Chordata</taxon>
        <taxon>Craniata</taxon>
        <taxon>Vertebrata</taxon>
        <taxon>Euteleostomi</taxon>
        <taxon>Mammalia</taxon>
        <taxon>Monotremata</taxon>
        <taxon>Ornithorhynchidae</taxon>
        <taxon>Ornithorhynchus</taxon>
    </lineage>
</organism>
<dbReference type="OMA" id="HYKAGLH"/>
<feature type="coiled-coil region" evidence="6">
    <location>
        <begin position="54"/>
        <end position="187"/>
    </location>
</feature>
<evidence type="ECO:0000256" key="4">
    <source>
        <dbReference type="ARBA" id="ARBA00023054"/>
    </source>
</evidence>
<evidence type="ECO:0000259" key="8">
    <source>
        <dbReference type="Pfam" id="PF17045"/>
    </source>
</evidence>
<dbReference type="PANTHER" id="PTHR18875:SF7">
    <property type="entry name" value="CENTROSOMAL PROTEIN OF 63 KDA"/>
    <property type="match status" value="1"/>
</dbReference>
<sequence>MEALLEGMQRRGQGGGFLTSCEAELQELMKQIDIMVALKRSEWEGQTQALETCLQHREQELESLRVQLDQKRKEVGMLHEQIEGLDKVKRDMTVEYEQELKKLQEELARLKRNYEKLQKKQTRKSREGTRSQREDWCEMERLTGKLEEFRQKSLDWEKQRLIYQQKVASLEVQRKALTEESRLMQAQLTSWTQRLESTKLSNQSEIQHLTSKLERANDTICANELEIERLHRRVEDLVGTNKALLKDQQRIQEELRHSETRLEVLQEEKMELKATLRSQEDFINASRIQQEQLQNELGRVTETLHHKELISLESESATCKELSQELIEKHEELKLMEGYHDQCKAEMRKMKEQMLQAEQTYSCALDGMKMEVTQLTRELHQRDAAIEGAERKEAEHRVVLAQLETLRQENHHLSETLEKLESGVFRAQNFPPTDVGGGPLRMLGMAPRAILEGSVEARARPEEGATQTLFRERRDHPVDPMPSGGGHLDNAESRTGRFTFGDSVAESGKYKQTG</sequence>
<evidence type="ECO:0000313" key="10">
    <source>
        <dbReference type="Proteomes" id="UP000002279"/>
    </source>
</evidence>
<feature type="region of interest" description="Disordered" evidence="7">
    <location>
        <begin position="458"/>
        <end position="514"/>
    </location>
</feature>
<protein>
    <recommendedName>
        <fullName evidence="2">Centrosomal protein of 63 kDa</fullName>
    </recommendedName>
</protein>
<evidence type="ECO:0000256" key="2">
    <source>
        <dbReference type="ARBA" id="ARBA00021306"/>
    </source>
</evidence>
<reference evidence="9 10" key="1">
    <citation type="journal article" date="2008" name="Nature">
        <title>Genome analysis of the platypus reveals unique signatures of evolution.</title>
        <authorList>
            <person name="Warren W.C."/>
            <person name="Hillier L.W."/>
            <person name="Marshall Graves J.A."/>
            <person name="Birney E."/>
            <person name="Ponting C.P."/>
            <person name="Grutzner F."/>
            <person name="Belov K."/>
            <person name="Miller W."/>
            <person name="Clarke L."/>
            <person name="Chinwalla A.T."/>
            <person name="Yang S.P."/>
            <person name="Heger A."/>
            <person name="Locke D.P."/>
            <person name="Miethke P."/>
            <person name="Waters P.D."/>
            <person name="Veyrunes F."/>
            <person name="Fulton L."/>
            <person name="Fulton B."/>
            <person name="Graves T."/>
            <person name="Wallis J."/>
            <person name="Puente X.S."/>
            <person name="Lopez-Otin C."/>
            <person name="Ordonez G.R."/>
            <person name="Eichler E.E."/>
            <person name="Chen L."/>
            <person name="Cheng Z."/>
            <person name="Deakin J.E."/>
            <person name="Alsop A."/>
            <person name="Thompson K."/>
            <person name="Kirby P."/>
            <person name="Papenfuss A.T."/>
            <person name="Wakefield M.J."/>
            <person name="Olender T."/>
            <person name="Lancet D."/>
            <person name="Huttley G.A."/>
            <person name="Smit A.F."/>
            <person name="Pask A."/>
            <person name="Temple-Smith P."/>
            <person name="Batzer M.A."/>
            <person name="Walker J.A."/>
            <person name="Konkel M.K."/>
            <person name="Harris R.S."/>
            <person name="Whittington C.M."/>
            <person name="Wong E.S."/>
            <person name="Gemmell N.J."/>
            <person name="Buschiazzo E."/>
            <person name="Vargas Jentzsch I.M."/>
            <person name="Merkel A."/>
            <person name="Schmitz J."/>
            <person name="Zemann A."/>
            <person name="Churakov G."/>
            <person name="Kriegs J.O."/>
            <person name="Brosius J."/>
            <person name="Murchison E.P."/>
            <person name="Sachidanandam R."/>
            <person name="Smith C."/>
            <person name="Hannon G.J."/>
            <person name="Tsend-Ayush E."/>
            <person name="McMillan D."/>
            <person name="Attenborough R."/>
            <person name="Rens W."/>
            <person name="Ferguson-Smith M."/>
            <person name="Lefevre C.M."/>
            <person name="Sharp J.A."/>
            <person name="Nicholas K.R."/>
            <person name="Ray D.A."/>
            <person name="Kube M."/>
            <person name="Reinhardt R."/>
            <person name="Pringle T.H."/>
            <person name="Taylor J."/>
            <person name="Jones R.C."/>
            <person name="Nixon B."/>
            <person name="Dacheux J.L."/>
            <person name="Niwa H."/>
            <person name="Sekita Y."/>
            <person name="Huang X."/>
            <person name="Stark A."/>
            <person name="Kheradpour P."/>
            <person name="Kellis M."/>
            <person name="Flicek P."/>
            <person name="Chen Y."/>
            <person name="Webber C."/>
            <person name="Hardison R."/>
            <person name="Nelson J."/>
            <person name="Hallsworth-Pepin K."/>
            <person name="Delehaunty K."/>
            <person name="Markovic C."/>
            <person name="Minx P."/>
            <person name="Feng Y."/>
            <person name="Kremitzki C."/>
            <person name="Mitreva M."/>
            <person name="Glasscock J."/>
            <person name="Wylie T."/>
            <person name="Wohldmann P."/>
            <person name="Thiru P."/>
            <person name="Nhan M.N."/>
            <person name="Pohl C.S."/>
            <person name="Smith S.M."/>
            <person name="Hou S."/>
            <person name="Nefedov M."/>
            <person name="de Jong P.J."/>
            <person name="Renfree M.B."/>
            <person name="Mardis E.R."/>
            <person name="Wilson R.K."/>
        </authorList>
    </citation>
    <scope>NUCLEOTIDE SEQUENCE [LARGE SCALE GENOMIC DNA]</scope>
    <source>
        <strain evidence="9 10">Glennie</strain>
    </source>
</reference>
<proteinExistence type="predicted"/>
<evidence type="ECO:0000256" key="1">
    <source>
        <dbReference type="ARBA" id="ARBA00004607"/>
    </source>
</evidence>
<dbReference type="GO" id="GO:0098535">
    <property type="term" value="P:de novo centriole assembly involved in multi-ciliated epithelial cell differentiation"/>
    <property type="evidence" value="ECO:0000318"/>
    <property type="project" value="GO_Central"/>
</dbReference>
<dbReference type="eggNOG" id="ENOG502QRYU">
    <property type="taxonomic scope" value="Eukaryota"/>
</dbReference>
<dbReference type="Ensembl" id="ENSOANT00000040792.2">
    <property type="protein sequence ID" value="ENSOANP00000031546.2"/>
    <property type="gene ID" value="ENSOANG00000028476.2"/>
</dbReference>
<evidence type="ECO:0000256" key="7">
    <source>
        <dbReference type="SAM" id="MobiDB-lite"/>
    </source>
</evidence>
<dbReference type="InParanoid" id="K7EDD9"/>
<keyword evidence="10" id="KW-1185">Reference proteome</keyword>
<keyword evidence="4 6" id="KW-0175">Coiled coil</keyword>
<dbReference type="FunCoup" id="K7EDD9">
    <property type="interactions" value="1090"/>
</dbReference>
<feature type="coiled-coil region" evidence="6">
    <location>
        <begin position="312"/>
        <end position="423"/>
    </location>
</feature>
<dbReference type="GO" id="GO:0005814">
    <property type="term" value="C:centriole"/>
    <property type="evidence" value="ECO:0000318"/>
    <property type="project" value="GO_Central"/>
</dbReference>
<dbReference type="Pfam" id="PF17045">
    <property type="entry name" value="CEP63"/>
    <property type="match status" value="1"/>
</dbReference>
<comment type="subcellular location">
    <subcellularLocation>
        <location evidence="1">Cytoplasm</location>
        <location evidence="1">Cytoskeleton</location>
        <location evidence="1">Microtubule organizing center</location>
        <location evidence="1">Centrosome</location>
        <location evidence="1">Centriolar satellite</location>
    </subcellularLocation>
</comment>
<dbReference type="Bgee" id="ENSOANG00000028476">
    <property type="expression patterns" value="Expressed in fibroblast and 8 other cell types or tissues"/>
</dbReference>
<dbReference type="InterPro" id="IPR031470">
    <property type="entry name" value="CEP63/Deup1_N"/>
</dbReference>
<feature type="domain" description="CEP63/Deup1 N-terminal" evidence="8">
    <location>
        <begin position="18"/>
        <end position="280"/>
    </location>
</feature>
<feature type="coiled-coil region" evidence="6">
    <location>
        <begin position="248"/>
        <end position="282"/>
    </location>
</feature>
<dbReference type="AlphaFoldDB" id="K7EDD9"/>
<evidence type="ECO:0000313" key="9">
    <source>
        <dbReference type="Ensembl" id="ENSOANP00000031546.2"/>
    </source>
</evidence>
<dbReference type="STRING" id="9258.ENSOANP00000031546"/>
<dbReference type="HOGENOM" id="CLU_1065430_0_0_1"/>